<dbReference type="AlphaFoldDB" id="A0AAD7AQK3"/>
<sequence>AKEANDNDRIEYQMVIGELYTPHMLVFLDESAANRHTTKRRMGWARVGDRARRHDYFIRGIRHVLSDT</sequence>
<dbReference type="EMBL" id="JARIHO010000002">
    <property type="protein sequence ID" value="KAJ7366163.1"/>
    <property type="molecule type" value="Genomic_DNA"/>
</dbReference>
<keyword evidence="2" id="KW-1185">Reference proteome</keyword>
<accession>A0AAD7AQK3</accession>
<comment type="caution">
    <text evidence="1">The sequence shown here is derived from an EMBL/GenBank/DDBJ whole genome shotgun (WGS) entry which is preliminary data.</text>
</comment>
<evidence type="ECO:0000313" key="2">
    <source>
        <dbReference type="Proteomes" id="UP001218218"/>
    </source>
</evidence>
<name>A0AAD7AQK3_9AGAR</name>
<proteinExistence type="predicted"/>
<evidence type="ECO:0000313" key="1">
    <source>
        <dbReference type="EMBL" id="KAJ7366163.1"/>
    </source>
</evidence>
<reference evidence="1" key="1">
    <citation type="submission" date="2023-03" db="EMBL/GenBank/DDBJ databases">
        <title>Massive genome expansion in bonnet fungi (Mycena s.s.) driven by repeated elements and novel gene families across ecological guilds.</title>
        <authorList>
            <consortium name="Lawrence Berkeley National Laboratory"/>
            <person name="Harder C.B."/>
            <person name="Miyauchi S."/>
            <person name="Viragh M."/>
            <person name="Kuo A."/>
            <person name="Thoen E."/>
            <person name="Andreopoulos B."/>
            <person name="Lu D."/>
            <person name="Skrede I."/>
            <person name="Drula E."/>
            <person name="Henrissat B."/>
            <person name="Morin E."/>
            <person name="Kohler A."/>
            <person name="Barry K."/>
            <person name="LaButti K."/>
            <person name="Morin E."/>
            <person name="Salamov A."/>
            <person name="Lipzen A."/>
            <person name="Mereny Z."/>
            <person name="Hegedus B."/>
            <person name="Baldrian P."/>
            <person name="Stursova M."/>
            <person name="Weitz H."/>
            <person name="Taylor A."/>
            <person name="Grigoriev I.V."/>
            <person name="Nagy L.G."/>
            <person name="Martin F."/>
            <person name="Kauserud H."/>
        </authorList>
    </citation>
    <scope>NUCLEOTIDE SEQUENCE</scope>
    <source>
        <strain evidence="1">CBHHK002</strain>
    </source>
</reference>
<organism evidence="1 2">
    <name type="scientific">Mycena albidolilacea</name>
    <dbReference type="NCBI Taxonomy" id="1033008"/>
    <lineage>
        <taxon>Eukaryota</taxon>
        <taxon>Fungi</taxon>
        <taxon>Dikarya</taxon>
        <taxon>Basidiomycota</taxon>
        <taxon>Agaricomycotina</taxon>
        <taxon>Agaricomycetes</taxon>
        <taxon>Agaricomycetidae</taxon>
        <taxon>Agaricales</taxon>
        <taxon>Marasmiineae</taxon>
        <taxon>Mycenaceae</taxon>
        <taxon>Mycena</taxon>
    </lineage>
</organism>
<feature type="non-terminal residue" evidence="1">
    <location>
        <position position="1"/>
    </location>
</feature>
<gene>
    <name evidence="1" type="ORF">DFH08DRAFT_640039</name>
</gene>
<feature type="non-terminal residue" evidence="1">
    <location>
        <position position="68"/>
    </location>
</feature>
<protein>
    <submittedName>
        <fullName evidence="1">Uncharacterized protein</fullName>
    </submittedName>
</protein>
<dbReference type="Proteomes" id="UP001218218">
    <property type="component" value="Unassembled WGS sequence"/>
</dbReference>